<dbReference type="Proteomes" id="UP000681317">
    <property type="component" value="Chromosome"/>
</dbReference>
<feature type="transmembrane region" description="Helical" evidence="1">
    <location>
        <begin position="308"/>
        <end position="333"/>
    </location>
</feature>
<feature type="chain" id="PRO_5046804375" evidence="2">
    <location>
        <begin position="22"/>
        <end position="369"/>
    </location>
</feature>
<feature type="transmembrane region" description="Helical" evidence="1">
    <location>
        <begin position="277"/>
        <end position="296"/>
    </location>
</feature>
<gene>
    <name evidence="3" type="ORF">LYSCAS_06650</name>
</gene>
<evidence type="ECO:0000313" key="3">
    <source>
        <dbReference type="EMBL" id="BCT91641.1"/>
    </source>
</evidence>
<keyword evidence="1" id="KW-0812">Transmembrane</keyword>
<keyword evidence="1" id="KW-1133">Transmembrane helix</keyword>
<sequence>MMRRLLAGALLLCALASPARAHSLSVAYVDVEKPARGPTRAEIDVSVRDLALTLALDANHDEIVTWGEVQGSEAALRQLLQANVVFHTRAGRCTPQFASVALRRYDEAAYIAMPFTLDCPGSGAVTVDYRLLFDRDARHRALVTYREGAQVTNTVVTTSQRQVVLGDPANGSFLAFLREGIHHILTGYDHLAFLLSLLLPAALVWNGKAWRPGTGLRDSLAGTMAVVTAFTLAHSLTLSLAALGWVVPASRWIEAAIAASVLLAALNNLRPVATRRLWTIAFGFGLIHGFGFAGALTELGLPTGARLASLVGFNLGVEIGQLAVVALVLPLLFALRHRAIYARALMPAMSLGIAAIAGMWCVQRLAAFS</sequence>
<organism evidence="3 4">
    <name type="scientific">Noviluteimonas caseinilytica</name>
    <dbReference type="NCBI Taxonomy" id="2675101"/>
    <lineage>
        <taxon>Bacteria</taxon>
        <taxon>Pseudomonadati</taxon>
        <taxon>Pseudomonadota</taxon>
        <taxon>Gammaproteobacteria</taxon>
        <taxon>Lysobacterales</taxon>
        <taxon>Lysobacteraceae</taxon>
        <taxon>Noviluteimonas</taxon>
    </lineage>
</organism>
<evidence type="ECO:0000256" key="1">
    <source>
        <dbReference type="SAM" id="Phobius"/>
    </source>
</evidence>
<feature type="transmembrane region" description="Helical" evidence="1">
    <location>
        <begin position="219"/>
        <end position="246"/>
    </location>
</feature>
<evidence type="ECO:0000256" key="2">
    <source>
        <dbReference type="SAM" id="SignalP"/>
    </source>
</evidence>
<reference evidence="3 4" key="1">
    <citation type="submission" date="2021-03" db="EMBL/GenBank/DDBJ databases">
        <title>Complete Genome Sequences of Two Lysobacter Strains Isolated from Sea Water (Lysobacter caseinilyticus) and Soil (Lysobacter helvus) in South Korea.</title>
        <authorList>
            <person name="Watanabe Y."/>
            <person name="Arakawa K."/>
        </authorList>
    </citation>
    <scope>NUCLEOTIDE SEQUENCE [LARGE SCALE GENOMIC DNA]</scope>
    <source>
        <strain evidence="3 4">KVB24</strain>
    </source>
</reference>
<keyword evidence="2" id="KW-0732">Signal</keyword>
<feature type="transmembrane region" description="Helical" evidence="1">
    <location>
        <begin position="190"/>
        <end position="207"/>
    </location>
</feature>
<protein>
    <submittedName>
        <fullName evidence="3">Membrane protein</fullName>
    </submittedName>
</protein>
<accession>A0ABM7Q325</accession>
<feature type="transmembrane region" description="Helical" evidence="1">
    <location>
        <begin position="252"/>
        <end position="270"/>
    </location>
</feature>
<feature type="transmembrane region" description="Helical" evidence="1">
    <location>
        <begin position="345"/>
        <end position="366"/>
    </location>
</feature>
<dbReference type="InterPro" id="IPR032809">
    <property type="entry name" value="Put_HupE_UreJ"/>
</dbReference>
<keyword evidence="1" id="KW-0472">Membrane</keyword>
<evidence type="ECO:0000313" key="4">
    <source>
        <dbReference type="Proteomes" id="UP000681317"/>
    </source>
</evidence>
<dbReference type="EMBL" id="AP024545">
    <property type="protein sequence ID" value="BCT91641.1"/>
    <property type="molecule type" value="Genomic_DNA"/>
</dbReference>
<proteinExistence type="predicted"/>
<feature type="signal peptide" evidence="2">
    <location>
        <begin position="1"/>
        <end position="21"/>
    </location>
</feature>
<keyword evidence="4" id="KW-1185">Reference proteome</keyword>
<dbReference type="Pfam" id="PF13795">
    <property type="entry name" value="HupE_UreJ_2"/>
    <property type="match status" value="1"/>
</dbReference>
<name>A0ABM7Q325_9GAMM</name>